<dbReference type="InterPro" id="IPR006598">
    <property type="entry name" value="CAP10"/>
</dbReference>
<protein>
    <submittedName>
        <fullName evidence="2">Glycosyltransferase family 90 protein</fullName>
    </submittedName>
</protein>
<dbReference type="Pfam" id="PF05686">
    <property type="entry name" value="Glyco_transf_90"/>
    <property type="match status" value="1"/>
</dbReference>
<dbReference type="OrthoDB" id="541052at2759"/>
<dbReference type="SMART" id="SM00672">
    <property type="entry name" value="CAP10"/>
    <property type="match status" value="1"/>
</dbReference>
<evidence type="ECO:0000313" key="2">
    <source>
        <dbReference type="EMBL" id="KZP07809.1"/>
    </source>
</evidence>
<dbReference type="AlphaFoldDB" id="A0A165WQI8"/>
<organism evidence="2 3">
    <name type="scientific">Athelia psychrophila</name>
    <dbReference type="NCBI Taxonomy" id="1759441"/>
    <lineage>
        <taxon>Eukaryota</taxon>
        <taxon>Fungi</taxon>
        <taxon>Dikarya</taxon>
        <taxon>Basidiomycota</taxon>
        <taxon>Agaricomycotina</taxon>
        <taxon>Agaricomycetes</taxon>
        <taxon>Agaricomycetidae</taxon>
        <taxon>Atheliales</taxon>
        <taxon>Atheliaceae</taxon>
        <taxon>Athelia</taxon>
    </lineage>
</organism>
<reference evidence="2 3" key="1">
    <citation type="journal article" date="2016" name="Mol. Biol. Evol.">
        <title>Comparative Genomics of Early-Diverging Mushroom-Forming Fungi Provides Insights into the Origins of Lignocellulose Decay Capabilities.</title>
        <authorList>
            <person name="Nagy L.G."/>
            <person name="Riley R."/>
            <person name="Tritt A."/>
            <person name="Adam C."/>
            <person name="Daum C."/>
            <person name="Floudas D."/>
            <person name="Sun H."/>
            <person name="Yadav J.S."/>
            <person name="Pangilinan J."/>
            <person name="Larsson K.H."/>
            <person name="Matsuura K."/>
            <person name="Barry K."/>
            <person name="Labutti K."/>
            <person name="Kuo R."/>
            <person name="Ohm R.A."/>
            <person name="Bhattacharya S.S."/>
            <person name="Shirouzu T."/>
            <person name="Yoshinaga Y."/>
            <person name="Martin F.M."/>
            <person name="Grigoriev I.V."/>
            <person name="Hibbett D.S."/>
        </authorList>
    </citation>
    <scope>NUCLEOTIDE SEQUENCE [LARGE SCALE GENOMIC DNA]</scope>
    <source>
        <strain evidence="2 3">CBS 109695</strain>
    </source>
</reference>
<evidence type="ECO:0000313" key="3">
    <source>
        <dbReference type="Proteomes" id="UP000076532"/>
    </source>
</evidence>
<feature type="domain" description="Glycosyl transferase CAP10" evidence="1">
    <location>
        <begin position="221"/>
        <end position="509"/>
    </location>
</feature>
<proteinExistence type="predicted"/>
<accession>A0A165WQI8</accession>
<dbReference type="PANTHER" id="PTHR12203:SF118">
    <property type="entry name" value="BETA-1,2-XYLOSYLTRANSFERASE 1"/>
    <property type="match status" value="1"/>
</dbReference>
<dbReference type="EMBL" id="KV417739">
    <property type="protein sequence ID" value="KZP07809.1"/>
    <property type="molecule type" value="Genomic_DNA"/>
</dbReference>
<evidence type="ECO:0000259" key="1">
    <source>
        <dbReference type="SMART" id="SM00672"/>
    </source>
</evidence>
<dbReference type="Proteomes" id="UP000076532">
    <property type="component" value="Unassembled WGS sequence"/>
</dbReference>
<gene>
    <name evidence="2" type="ORF">FIBSPDRAFT_803575</name>
</gene>
<dbReference type="InterPro" id="IPR051091">
    <property type="entry name" value="O-Glucosyltr/Glycosyltrsf_90"/>
</dbReference>
<dbReference type="PANTHER" id="PTHR12203">
    <property type="entry name" value="KDEL LYS-ASP-GLU-LEU CONTAINING - RELATED"/>
    <property type="match status" value="1"/>
</dbReference>
<sequence length="525" mass="60713">MDRGEAQWDAKLKRQSKTLMEAVMEYKRRHKRSPPKGFDHWWYWCEKHNVHLPDEYDQIYRDLEPFWGMDPVDMQRLQAEHEDDFDSYTIGKSRTSDPVSVLKMRLSYHGEGTHEPAHIEQAQDLIDLLEDVQDFIRPFRATFSPHDNPNLLLDREVKTNMLRAAAAGEYVDLTDLPEVNLDGWIAACDPSSPMRRIPIDFNIPPPPAHRKTFIYDHVKSMDPCEHPTLLHHSGQFLSNRPGPVPDRYLVPQFSQCSTQLHGDIIPASPIAWVGDTDPDDDVPWGEKVEERLLWRGRDTGLWHAPDTPWRGSQRVRLVRLANERNGTVRILAPRATRDERVGDAEVWRATRVNPAMMDAVFAGEPTDCEGEVCDLMNAELRFTGEYMGSAEAGKYKYVFDTDGNGWSSRFKRLMVSRSLIFKSTIYPEWFAGRVQEYVHYVPVQMDYSDLHDALAFFRGGLNDENGHDDLAEKIASAGREWARTYWRKEDLTAYMFRLMLEYARLFSLDREAASYGDADLDLDLD</sequence>
<keyword evidence="3" id="KW-1185">Reference proteome</keyword>
<name>A0A165WQI8_9AGAM</name>